<evidence type="ECO:0000313" key="5">
    <source>
        <dbReference type="EMBL" id="OGI48615.1"/>
    </source>
</evidence>
<dbReference type="InterPro" id="IPR057164">
    <property type="entry name" value="DUF7842"/>
</dbReference>
<reference evidence="5 6" key="1">
    <citation type="journal article" date="2016" name="Nat. Commun.">
        <title>Thousands of microbial genomes shed light on interconnected biogeochemical processes in an aquifer system.</title>
        <authorList>
            <person name="Anantharaman K."/>
            <person name="Brown C.T."/>
            <person name="Hug L.A."/>
            <person name="Sharon I."/>
            <person name="Castelle C.J."/>
            <person name="Probst A.J."/>
            <person name="Thomas B.C."/>
            <person name="Singh A."/>
            <person name="Wilkins M.J."/>
            <person name="Karaoz U."/>
            <person name="Brodie E.L."/>
            <person name="Williams K.H."/>
            <person name="Hubbard S.S."/>
            <person name="Banfield J.F."/>
        </authorList>
    </citation>
    <scope>NUCLEOTIDE SEQUENCE [LARGE SCALE GENOMIC DNA]</scope>
</reference>
<evidence type="ECO:0000259" key="3">
    <source>
        <dbReference type="Pfam" id="PF25224"/>
    </source>
</evidence>
<dbReference type="InterPro" id="IPR057162">
    <property type="entry name" value="DUF7840"/>
</dbReference>
<feature type="domain" description="Lnb N-terminal periplasmic" evidence="1">
    <location>
        <begin position="127"/>
        <end position="296"/>
    </location>
</feature>
<feature type="domain" description="DUF7842" evidence="3">
    <location>
        <begin position="306"/>
        <end position="400"/>
    </location>
</feature>
<dbReference type="InterPro" id="IPR025178">
    <property type="entry name" value="Lnb_N"/>
</dbReference>
<comment type="caution">
    <text evidence="5">The sequence shown here is derived from an EMBL/GenBank/DDBJ whole genome shotgun (WGS) entry which is preliminary data.</text>
</comment>
<organism evidence="5 6">
    <name type="scientific">Candidatus Muproteobacteria bacterium RBG_16_65_34</name>
    <dbReference type="NCBI Taxonomy" id="1817760"/>
    <lineage>
        <taxon>Bacteria</taxon>
        <taxon>Pseudomonadati</taxon>
        <taxon>Pseudomonadota</taxon>
        <taxon>Candidatus Muproteobacteria</taxon>
    </lineage>
</organism>
<sequence length="633" mass="72435">MPLLLWLLPWPAAFASADEYLRELVEQTRVQRLAERPEWHALLHYKPRLVWPGVKSLADDSRFFNAPDGQTNPQAELEATLAGFFSDKQETDKEQNPQCAFIARYRWLKEELRFDPRRLPEQPCRRFENWRAALNPHALTLIFPAAYLNNPASLYGHTLLRVDAKDQDERTRLLAYAINYAALTDETSGLIFAVKGLFGGYPGVFSISPYYVKVTEYNDLENRDIWEYELNFTPGEIDRLLMHVWELGPIRFDYYFFDENCSYHLLSLFEVARPGLNLTDRFKAWAIPSDTVRAVTIEEGLLTRATYRPARSTWLKHRQRLMDGKRLPLAKELAQGKPALTDARLRDLPADEQARVLELAFEYLDYERLGGRRAKAELPPATSARLREFLIARSRLEVNPVEPVPTPVVRPDEGHGSARVGLGFGREDGRSFQELRLRAAYHDLLDPQEGYVRGAQIEFFSLGLRRTEGDDAIKVERFDPLDIASLAPRDELLKPVSWKVNIGWRRKTLADGSRPLVFGLNTGAGLAAEPVSGALAYGFVEGALDISGRYRQDYAFGIGPSIGLLADFSDRWRVNLFARALRYELGDVHKAGEVALDQRYAVTRNSALRLELARRREFDCSWSTAGVFWNWYF</sequence>
<evidence type="ECO:0000259" key="2">
    <source>
        <dbReference type="Pfam" id="PF25222"/>
    </source>
</evidence>
<name>A0A1F6TU43_9PROT</name>
<accession>A0A1F6TU43</accession>
<dbReference type="EMBL" id="MFSU01000024">
    <property type="protein sequence ID" value="OGI48615.1"/>
    <property type="molecule type" value="Genomic_DNA"/>
</dbReference>
<evidence type="ECO:0000313" key="6">
    <source>
        <dbReference type="Proteomes" id="UP000178885"/>
    </source>
</evidence>
<gene>
    <name evidence="5" type="ORF">A2151_02620</name>
</gene>
<dbReference type="AlphaFoldDB" id="A0A1F6TU43"/>
<evidence type="ECO:0000259" key="1">
    <source>
        <dbReference type="Pfam" id="PF13387"/>
    </source>
</evidence>
<dbReference type="Pfam" id="PF25224">
    <property type="entry name" value="DUF7842"/>
    <property type="match status" value="1"/>
</dbReference>
<dbReference type="Pfam" id="PF25222">
    <property type="entry name" value="DUF7840"/>
    <property type="match status" value="1"/>
</dbReference>
<dbReference type="Pfam" id="PF13387">
    <property type="entry name" value="Lnb_N"/>
    <property type="match status" value="1"/>
</dbReference>
<feature type="domain" description="DUF7840" evidence="2">
    <location>
        <begin position="409"/>
        <end position="632"/>
    </location>
</feature>
<proteinExistence type="predicted"/>
<dbReference type="STRING" id="1817760.A2151_02620"/>
<dbReference type="Pfam" id="PF25225">
    <property type="entry name" value="DUF7843"/>
    <property type="match status" value="1"/>
</dbReference>
<dbReference type="InterPro" id="IPR057165">
    <property type="entry name" value="DUF7843"/>
</dbReference>
<feature type="domain" description="DUF7843" evidence="4">
    <location>
        <begin position="31"/>
        <end position="110"/>
    </location>
</feature>
<protein>
    <submittedName>
        <fullName evidence="5">Uncharacterized protein</fullName>
    </submittedName>
</protein>
<evidence type="ECO:0000259" key="4">
    <source>
        <dbReference type="Pfam" id="PF25225"/>
    </source>
</evidence>
<dbReference type="Proteomes" id="UP000178885">
    <property type="component" value="Unassembled WGS sequence"/>
</dbReference>